<accession>A0ACD4DFW9</accession>
<dbReference type="Proteomes" id="UP001156484">
    <property type="component" value="Chromosome"/>
</dbReference>
<organism evidence="1 2">
    <name type="scientific">Rhodococcus sacchari</name>
    <dbReference type="NCBI Taxonomy" id="2962047"/>
    <lineage>
        <taxon>Bacteria</taxon>
        <taxon>Bacillati</taxon>
        <taxon>Actinomycetota</taxon>
        <taxon>Actinomycetes</taxon>
        <taxon>Mycobacteriales</taxon>
        <taxon>Nocardiaceae</taxon>
        <taxon>Rhodococcus</taxon>
    </lineage>
</organism>
<dbReference type="EMBL" id="CP107551">
    <property type="protein sequence ID" value="UYP18924.1"/>
    <property type="molecule type" value="Genomic_DNA"/>
</dbReference>
<evidence type="ECO:0000313" key="2">
    <source>
        <dbReference type="Proteomes" id="UP001156484"/>
    </source>
</evidence>
<keyword evidence="2" id="KW-1185">Reference proteome</keyword>
<protein>
    <submittedName>
        <fullName evidence="1">Amidohydrolase</fullName>
    </submittedName>
</protein>
<proteinExistence type="predicted"/>
<sequence length="299" mass="32131">MTPPRVDVHQHVWPASLLAALRARTRPPRLVDWTLHLEGEPPYEVRPEDHSVAERAGLAARDGVDRVLVSLSSPLGIEALPPREAAVLLDAYHEGVLALPDPFAAWAAASVHDPDPDALRDVLAAGCVGLQLPATALCDAEGYGRCTPLLEELDRIGAPLFVHPGPAAARPSDPSWWPAMVSYVAQMHTAWFAWHEYGAPRFPRLRVVFAMLAGLAPLHRDRMAARGGPPVPSAGVFVETSSYGPEIVASVGEVLGPERVVLGSDRPYAAPLLLGDECDGPVRRYNPAALFDGSHARKP</sequence>
<gene>
    <name evidence="1" type="ORF">OED52_20220</name>
</gene>
<evidence type="ECO:0000313" key="1">
    <source>
        <dbReference type="EMBL" id="UYP18924.1"/>
    </source>
</evidence>
<reference evidence="1" key="1">
    <citation type="submission" date="2022-10" db="EMBL/GenBank/DDBJ databases">
        <title>Rhodococcus ferula Z13 complete genome.</title>
        <authorList>
            <person name="Long X."/>
            <person name="Zang M."/>
        </authorList>
    </citation>
    <scope>NUCLEOTIDE SEQUENCE</scope>
    <source>
        <strain evidence="1">Z13</strain>
    </source>
</reference>
<name>A0ACD4DFW9_9NOCA</name>